<dbReference type="PANTHER" id="PTHR32099:SF42">
    <property type="entry name" value="CYSTEINE-RICH RECEPTOR-LIKE PROTEIN KINASE 9-RELATED"/>
    <property type="match status" value="1"/>
</dbReference>
<dbReference type="PROSITE" id="PS51473">
    <property type="entry name" value="GNK2"/>
    <property type="match status" value="1"/>
</dbReference>
<dbReference type="InterPro" id="IPR038408">
    <property type="entry name" value="GNK2_sf"/>
</dbReference>
<reference evidence="5 6" key="1">
    <citation type="journal article" date="2019" name="Genome Biol. Evol.">
        <title>The Rhododendron genome and chromosomal organization provide insight into shared whole-genome duplications across the heath family (Ericaceae).</title>
        <authorList>
            <person name="Soza V.L."/>
            <person name="Lindsley D."/>
            <person name="Waalkes A."/>
            <person name="Ramage E."/>
            <person name="Patwardhan R.P."/>
            <person name="Burton J.N."/>
            <person name="Adey A."/>
            <person name="Kumar A."/>
            <person name="Qiu R."/>
            <person name="Shendure J."/>
            <person name="Hall B."/>
        </authorList>
    </citation>
    <scope>NUCLEOTIDE SEQUENCE [LARGE SCALE GENOMIC DNA]</scope>
    <source>
        <strain evidence="5">RSF 1966-606</strain>
    </source>
</reference>
<dbReference type="InterPro" id="IPR011009">
    <property type="entry name" value="Kinase-like_dom_sf"/>
</dbReference>
<feature type="domain" description="Gnk2-homologous" evidence="4">
    <location>
        <begin position="1"/>
        <end position="82"/>
    </location>
</feature>
<dbReference type="AlphaFoldDB" id="A0A6A4LUP4"/>
<gene>
    <name evidence="5" type="ORF">C3L33_06374</name>
</gene>
<feature type="non-terminal residue" evidence="5">
    <location>
        <position position="1"/>
    </location>
</feature>
<dbReference type="PANTHER" id="PTHR32099">
    <property type="entry name" value="CYSTEINE-RICH REPEAT SECRETORY PROTEIN"/>
    <property type="match status" value="1"/>
</dbReference>
<dbReference type="InterPro" id="IPR002902">
    <property type="entry name" value="GNK2"/>
</dbReference>
<evidence type="ECO:0000256" key="3">
    <source>
        <dbReference type="SAM" id="Phobius"/>
    </source>
</evidence>
<accession>A0A6A4LUP4</accession>
<evidence type="ECO:0000256" key="2">
    <source>
        <dbReference type="ARBA" id="ARBA00022737"/>
    </source>
</evidence>
<keyword evidence="1" id="KW-0732">Signal</keyword>
<dbReference type="Gene3D" id="1.10.510.10">
    <property type="entry name" value="Transferase(Phosphotransferase) domain 1"/>
    <property type="match status" value="1"/>
</dbReference>
<organism evidence="5 6">
    <name type="scientific">Rhododendron williamsianum</name>
    <dbReference type="NCBI Taxonomy" id="262921"/>
    <lineage>
        <taxon>Eukaryota</taxon>
        <taxon>Viridiplantae</taxon>
        <taxon>Streptophyta</taxon>
        <taxon>Embryophyta</taxon>
        <taxon>Tracheophyta</taxon>
        <taxon>Spermatophyta</taxon>
        <taxon>Magnoliopsida</taxon>
        <taxon>eudicotyledons</taxon>
        <taxon>Gunneridae</taxon>
        <taxon>Pentapetalae</taxon>
        <taxon>asterids</taxon>
        <taxon>Ericales</taxon>
        <taxon>Ericaceae</taxon>
        <taxon>Ericoideae</taxon>
        <taxon>Rhodoreae</taxon>
        <taxon>Rhododendron</taxon>
    </lineage>
</organism>
<evidence type="ECO:0000313" key="6">
    <source>
        <dbReference type="Proteomes" id="UP000428333"/>
    </source>
</evidence>
<keyword evidence="3" id="KW-0812">Transmembrane</keyword>
<evidence type="ECO:0000313" key="5">
    <source>
        <dbReference type="EMBL" id="KAE9461725.1"/>
    </source>
</evidence>
<evidence type="ECO:0000259" key="4">
    <source>
        <dbReference type="PROSITE" id="PS51473"/>
    </source>
</evidence>
<keyword evidence="3" id="KW-0472">Membrane</keyword>
<proteinExistence type="predicted"/>
<comment type="caution">
    <text evidence="5">The sequence shown here is derived from an EMBL/GenBank/DDBJ whole genome shotgun (WGS) entry which is preliminary data.</text>
</comment>
<feature type="transmembrane region" description="Helical" evidence="3">
    <location>
        <begin position="123"/>
        <end position="145"/>
    </location>
</feature>
<dbReference type="Pfam" id="PF01657">
    <property type="entry name" value="Stress-antifung"/>
    <property type="match status" value="1"/>
</dbReference>
<dbReference type="Gene3D" id="3.30.430.20">
    <property type="entry name" value="Gnk2 domain, C-X8-C-X2-C motif"/>
    <property type="match status" value="1"/>
</dbReference>
<dbReference type="SUPFAM" id="SSF56112">
    <property type="entry name" value="Protein kinase-like (PK-like)"/>
    <property type="match status" value="1"/>
</dbReference>
<dbReference type="EMBL" id="QEFC01000944">
    <property type="protein sequence ID" value="KAE9461725.1"/>
    <property type="molecule type" value="Genomic_DNA"/>
</dbReference>
<keyword evidence="2" id="KW-0677">Repeat</keyword>
<dbReference type="Proteomes" id="UP000428333">
    <property type="component" value="Linkage Group LG04"/>
</dbReference>
<dbReference type="OrthoDB" id="4062651at2759"/>
<evidence type="ECO:0000256" key="1">
    <source>
        <dbReference type="ARBA" id="ARBA00022729"/>
    </source>
</evidence>
<protein>
    <recommendedName>
        <fullName evidence="4">Gnk2-homologous domain-containing protein</fullName>
    </recommendedName>
</protein>
<dbReference type="CDD" id="cd23509">
    <property type="entry name" value="Gnk2-like"/>
    <property type="match status" value="1"/>
</dbReference>
<keyword evidence="6" id="KW-1185">Reference proteome</keyword>
<keyword evidence="3" id="KW-1133">Transmembrane helix</keyword>
<sequence>MADVADRASSDDSGKGKKFATAQANYSALQSVYGLAQCTPDLSDSDCNGCLLNGMSKLPDDAKQGARVLFPSCYVWYEVYPFFNASIGVAPPPPSSVLPPPASSPGNGGISSQAGNGGISSQVIIAIVVPICVAIIIFIAGFYILTRRAKKKCNSLREDNAPLHLMDPTQKAPYSKDEVIKCIHIALLCVQDDPCARPSMATVVAMLDGYFATLSLPQQPAFHGWSRTGLELERYRSKPLELERYRSKPLEWSVNEVSISELEPR</sequence>
<name>A0A6A4LUP4_9ERIC</name>